<gene>
    <name evidence="6" type="ORF">L1O03_06050</name>
</gene>
<dbReference type="GO" id="GO:0004777">
    <property type="term" value="F:succinate-semialdehyde dehydrogenase (NAD+) activity"/>
    <property type="evidence" value="ECO:0007669"/>
    <property type="project" value="TreeGrafter"/>
</dbReference>
<protein>
    <submittedName>
        <fullName evidence="6">NAD-dependent succinate-semialdehyde dehydrogenase</fullName>
    </submittedName>
</protein>
<dbReference type="InterPro" id="IPR016162">
    <property type="entry name" value="Ald_DH_N"/>
</dbReference>
<dbReference type="InterPro" id="IPR015590">
    <property type="entry name" value="Aldehyde_DH_dom"/>
</dbReference>
<keyword evidence="7" id="KW-1185">Reference proteome</keyword>
<name>A0A9X1TZC4_9CORY</name>
<evidence type="ECO:0000256" key="1">
    <source>
        <dbReference type="ARBA" id="ARBA00009986"/>
    </source>
</evidence>
<dbReference type="InterPro" id="IPR029510">
    <property type="entry name" value="Ald_DH_CS_GLU"/>
</dbReference>
<proteinExistence type="inferred from homology"/>
<evidence type="ECO:0000313" key="7">
    <source>
        <dbReference type="Proteomes" id="UP001139336"/>
    </source>
</evidence>
<dbReference type="FunFam" id="3.40.309.10:FF:000009">
    <property type="entry name" value="Aldehyde dehydrogenase A"/>
    <property type="match status" value="1"/>
</dbReference>
<dbReference type="Gene3D" id="3.40.605.10">
    <property type="entry name" value="Aldehyde Dehydrogenase, Chain A, domain 1"/>
    <property type="match status" value="1"/>
</dbReference>
<feature type="active site" evidence="3">
    <location>
        <position position="264"/>
    </location>
</feature>
<evidence type="ECO:0000259" key="5">
    <source>
        <dbReference type="Pfam" id="PF00171"/>
    </source>
</evidence>
<dbReference type="PROSITE" id="PS00687">
    <property type="entry name" value="ALDEHYDE_DEHYDR_GLU"/>
    <property type="match status" value="1"/>
</dbReference>
<evidence type="ECO:0000313" key="6">
    <source>
        <dbReference type="EMBL" id="MCF4006741.1"/>
    </source>
</evidence>
<dbReference type="InterPro" id="IPR050740">
    <property type="entry name" value="Aldehyde_DH_Superfamily"/>
</dbReference>
<dbReference type="PANTHER" id="PTHR43353:SF5">
    <property type="entry name" value="SUCCINATE-SEMIALDEHYDE DEHYDROGENASE, MITOCHONDRIAL"/>
    <property type="match status" value="1"/>
</dbReference>
<dbReference type="Gene3D" id="3.40.309.10">
    <property type="entry name" value="Aldehyde Dehydrogenase, Chain A, domain 2"/>
    <property type="match status" value="1"/>
</dbReference>
<dbReference type="CDD" id="cd07103">
    <property type="entry name" value="ALDH_F5_SSADH_GabD"/>
    <property type="match status" value="1"/>
</dbReference>
<dbReference type="RefSeq" id="WP_236118555.1">
    <property type="nucleotide sequence ID" value="NZ_JAKGSI010000003.1"/>
</dbReference>
<dbReference type="InterPro" id="IPR016161">
    <property type="entry name" value="Ald_DH/histidinol_DH"/>
</dbReference>
<feature type="domain" description="Aldehyde dehydrogenase" evidence="5">
    <location>
        <begin position="31"/>
        <end position="489"/>
    </location>
</feature>
<dbReference type="PANTHER" id="PTHR43353">
    <property type="entry name" value="SUCCINATE-SEMIALDEHYDE DEHYDROGENASE, MITOCHONDRIAL"/>
    <property type="match status" value="1"/>
</dbReference>
<dbReference type="Proteomes" id="UP001139336">
    <property type="component" value="Unassembled WGS sequence"/>
</dbReference>
<dbReference type="GO" id="GO:0009450">
    <property type="term" value="P:gamma-aminobutyric acid catabolic process"/>
    <property type="evidence" value="ECO:0007669"/>
    <property type="project" value="TreeGrafter"/>
</dbReference>
<comment type="caution">
    <text evidence="6">The sequence shown here is derived from an EMBL/GenBank/DDBJ whole genome shotgun (WGS) entry which is preliminary data.</text>
</comment>
<dbReference type="EMBL" id="JAKGSI010000003">
    <property type="protein sequence ID" value="MCF4006741.1"/>
    <property type="molecule type" value="Genomic_DNA"/>
</dbReference>
<dbReference type="InterPro" id="IPR016163">
    <property type="entry name" value="Ald_DH_C"/>
</dbReference>
<dbReference type="FunFam" id="3.40.605.10:FF:000026">
    <property type="entry name" value="Aldehyde dehydrogenase, putative"/>
    <property type="match status" value="1"/>
</dbReference>
<dbReference type="FunFam" id="3.40.605.10:FF:000007">
    <property type="entry name" value="NAD/NADP-dependent betaine aldehyde dehydrogenase"/>
    <property type="match status" value="1"/>
</dbReference>
<organism evidence="6 7">
    <name type="scientific">Corynebacterium uropygiale</name>
    <dbReference type="NCBI Taxonomy" id="1775911"/>
    <lineage>
        <taxon>Bacteria</taxon>
        <taxon>Bacillati</taxon>
        <taxon>Actinomycetota</taxon>
        <taxon>Actinomycetes</taxon>
        <taxon>Mycobacteriales</taxon>
        <taxon>Corynebacteriaceae</taxon>
        <taxon>Corynebacterium</taxon>
    </lineage>
</organism>
<dbReference type="Pfam" id="PF00171">
    <property type="entry name" value="Aldedh"/>
    <property type="match status" value="1"/>
</dbReference>
<sequence length="493" mass="52287">MSLSTDTSTNLAELIESLPKGLFIDGQFQDAEDSATLDVINPSDGSVLAKVAAGSAADARRGLDSIVAAQKSWAATPARERSEILRTAFTLLTERAETLAQIMSAELGRALPDSRGESAYGAEFFRWFAEEAVRISGDYRHNPAGNARIVVHRQPVGPVVAVTPWNFPLAMGARKIAPALAAGCTIIVKPASKTPLTMLYLAQVLKEAGLPDGVLAVVPTGSARDFSALLDDPRVRKLTFTGSTEVGQTLAAQAAKHSLNVSLELGGNAPYVVFEDADLDVAAEAVVAAKMRGAGQVCIAPNRFLVHSSVKEEFLDKVEGLLREFRVGPGTDPDSTYGPLSGDDQVDTVSRLVDDAVQRGATRRMGELPAGLPEDGSYYPITILSDIPAEAEIHREEIFGPVVAVTTFDDDDEAIRLANDTPFGLASYVFSRDLSRALDAAERIEAGMVAVNKGALSDPAAPFGGVKESGNGREGGFEGIDEYLETKFISLPL</sequence>
<dbReference type="SUPFAM" id="SSF53720">
    <property type="entry name" value="ALDH-like"/>
    <property type="match status" value="1"/>
</dbReference>
<evidence type="ECO:0000256" key="3">
    <source>
        <dbReference type="PROSITE-ProRule" id="PRU10007"/>
    </source>
</evidence>
<dbReference type="AlphaFoldDB" id="A0A9X1TZC4"/>
<keyword evidence="2 4" id="KW-0560">Oxidoreductase</keyword>
<comment type="similarity">
    <text evidence="1 4">Belongs to the aldehyde dehydrogenase family.</text>
</comment>
<evidence type="ECO:0000256" key="2">
    <source>
        <dbReference type="ARBA" id="ARBA00023002"/>
    </source>
</evidence>
<reference evidence="6" key="1">
    <citation type="submission" date="2022-01" db="EMBL/GenBank/DDBJ databases">
        <title>Corynebacterium sp. nov isolated from isolated from the feces of the greater white-fronted geese (Anser albifrons) at Poyang Lake, PR China.</title>
        <authorList>
            <person name="Liu Q."/>
        </authorList>
    </citation>
    <scope>NUCLEOTIDE SEQUENCE</scope>
    <source>
        <strain evidence="6">JCM 32435</strain>
    </source>
</reference>
<accession>A0A9X1TZC4</accession>
<evidence type="ECO:0000256" key="4">
    <source>
        <dbReference type="RuleBase" id="RU003345"/>
    </source>
</evidence>